<comment type="caution">
    <text evidence="1">The sequence shown here is derived from an EMBL/GenBank/DDBJ whole genome shotgun (WGS) entry which is preliminary data.</text>
</comment>
<gene>
    <name evidence="1" type="ORF">WR25_07289</name>
</gene>
<accession>A0A2A2M5U7</accession>
<dbReference type="Proteomes" id="UP000218231">
    <property type="component" value="Unassembled WGS sequence"/>
</dbReference>
<reference evidence="1 2" key="1">
    <citation type="journal article" date="2017" name="Curr. Biol.">
        <title>Genome architecture and evolution of a unichromosomal asexual nematode.</title>
        <authorList>
            <person name="Fradin H."/>
            <person name="Zegar C."/>
            <person name="Gutwein M."/>
            <person name="Lucas J."/>
            <person name="Kovtun M."/>
            <person name="Corcoran D."/>
            <person name="Baugh L.R."/>
            <person name="Kiontke K."/>
            <person name="Gunsalus K."/>
            <person name="Fitch D.H."/>
            <person name="Piano F."/>
        </authorList>
    </citation>
    <scope>NUCLEOTIDE SEQUENCE [LARGE SCALE GENOMIC DNA]</scope>
    <source>
        <strain evidence="1">PF1309</strain>
    </source>
</reference>
<dbReference type="AlphaFoldDB" id="A0A2A2M5U7"/>
<name>A0A2A2M5U7_9BILA</name>
<proteinExistence type="predicted"/>
<keyword evidence="2" id="KW-1185">Reference proteome</keyword>
<evidence type="ECO:0000313" key="1">
    <source>
        <dbReference type="EMBL" id="PAV93806.1"/>
    </source>
</evidence>
<evidence type="ECO:0000313" key="2">
    <source>
        <dbReference type="Proteomes" id="UP000218231"/>
    </source>
</evidence>
<organism evidence="1 2">
    <name type="scientific">Diploscapter pachys</name>
    <dbReference type="NCBI Taxonomy" id="2018661"/>
    <lineage>
        <taxon>Eukaryota</taxon>
        <taxon>Metazoa</taxon>
        <taxon>Ecdysozoa</taxon>
        <taxon>Nematoda</taxon>
        <taxon>Chromadorea</taxon>
        <taxon>Rhabditida</taxon>
        <taxon>Rhabditina</taxon>
        <taxon>Rhabditomorpha</taxon>
        <taxon>Rhabditoidea</taxon>
        <taxon>Rhabditidae</taxon>
        <taxon>Diploscapter</taxon>
    </lineage>
</organism>
<sequence length="107" mass="11071">MSRSLSAARIASTAAASAAFSSPRPVNVEAAIAAASVTRTISRTRTRSRSVLASDMGAFRLTCITGLIDAGGAGYNADSTGVAVRQVIRARGTRNHRHPGLEPGSRF</sequence>
<protein>
    <submittedName>
        <fullName evidence="1">Uncharacterized protein</fullName>
    </submittedName>
</protein>
<dbReference type="EMBL" id="LIAE01004160">
    <property type="protein sequence ID" value="PAV93806.1"/>
    <property type="molecule type" value="Genomic_DNA"/>
</dbReference>